<dbReference type="OrthoDB" id="128883at2"/>
<dbReference type="Proteomes" id="UP000463470">
    <property type="component" value="Unassembled WGS sequence"/>
</dbReference>
<accession>A0A845L1R4</accession>
<keyword evidence="2" id="KW-1185">Reference proteome</keyword>
<reference evidence="1 2" key="1">
    <citation type="submission" date="2020-01" db="EMBL/GenBank/DDBJ databases">
        <title>Whole-genome sequence of Heliobacterium undosum DSM 13378.</title>
        <authorList>
            <person name="Kyndt J.A."/>
            <person name="Meyer T.E."/>
        </authorList>
    </citation>
    <scope>NUCLEOTIDE SEQUENCE [LARGE SCALE GENOMIC DNA]</scope>
    <source>
        <strain evidence="1 2">DSM 13378</strain>
    </source>
</reference>
<dbReference type="NCBIfam" id="TIGR02165">
    <property type="entry name" value="cas5_6_GSU0054"/>
    <property type="match status" value="1"/>
</dbReference>
<proteinExistence type="predicted"/>
<gene>
    <name evidence="1" type="primary">cas5u6u</name>
    <name evidence="1" type="ORF">GTO91_04275</name>
</gene>
<evidence type="ECO:0000313" key="1">
    <source>
        <dbReference type="EMBL" id="MZP28925.1"/>
    </source>
</evidence>
<organism evidence="1 2">
    <name type="scientific">Heliomicrobium undosum</name>
    <dbReference type="NCBI Taxonomy" id="121734"/>
    <lineage>
        <taxon>Bacteria</taxon>
        <taxon>Bacillati</taxon>
        <taxon>Bacillota</taxon>
        <taxon>Clostridia</taxon>
        <taxon>Eubacteriales</taxon>
        <taxon>Heliobacteriaceae</taxon>
        <taxon>Heliomicrobium</taxon>
    </lineage>
</organism>
<dbReference type="InterPro" id="IPR019089">
    <property type="entry name" value="Cas_GSU0054"/>
</dbReference>
<dbReference type="EMBL" id="WXEY01000003">
    <property type="protein sequence ID" value="MZP28925.1"/>
    <property type="molecule type" value="Genomic_DNA"/>
</dbReference>
<name>A0A845L1R4_9FIRM</name>
<dbReference type="AlphaFoldDB" id="A0A845L1R4"/>
<comment type="caution">
    <text evidence="1">The sequence shown here is derived from an EMBL/GenBank/DDBJ whole genome shotgun (WGS) entry which is preliminary data.</text>
</comment>
<protein>
    <submittedName>
        <fullName evidence="1">Type I-U CRISPR-associated protein Cas5/Cas6</fullName>
    </submittedName>
</protein>
<sequence length="503" mass="56277">MIGMEINFLAGKYHATPWGKSCNEGIPEWPPSPWRILRALTAIWMQTMPEITRAEMMRLLTPLTALPCYVLPPTSVGHSRHYMPIVEGSQYGSGLVIDAFVAIDRATPLQVIWPNVNYTPADLEILSKLVGNVTYLGRADSWTQCRIISDLSQPAVNCVPLSVGSLPLFARRTEHLRLLTLFGVQGDTLIDVLLLQTGINRGANKSIDPPHARWVTYLRSTDTQKTLPVRDRRDKPLDYVAACFALDRVPLPSVLETLRVGEQTRIAVMGLFGRLFEGRISVTLSGRVDGQPAKGHRHAFYLPVDTDGDGYLDHIVVYSPAGFTVQELLAFETLNEIPWGVHDHDGSKTQQRLRLMLLGLYKMGDLTANLPQLFGPSRRWRSATPLVLTRHPKCYRDGRLKCHANGEQIDGPEDQIRKEWNKHYADRHEWANLVSIKCSSTIMARPDHPVRCLSFKTIRQRGKGHSAGLSYSLTLEFDNPVSGPLAFGYGNHYGLGMFVPDLG</sequence>
<dbReference type="RefSeq" id="WP_161255364.1">
    <property type="nucleotide sequence ID" value="NZ_WXEY01000003.1"/>
</dbReference>
<evidence type="ECO:0000313" key="2">
    <source>
        <dbReference type="Proteomes" id="UP000463470"/>
    </source>
</evidence>